<reference evidence="9 10" key="1">
    <citation type="submission" date="2020-01" db="EMBL/GenBank/DDBJ databases">
        <authorList>
            <person name="Chen S."/>
        </authorList>
    </citation>
    <scope>NUCLEOTIDE SEQUENCE [LARGE SCALE GENOMIC DNA]</scope>
    <source>
        <strain evidence="9 10">GS-10</strain>
    </source>
</reference>
<name>A0A6L8LKR8_9RHOB</name>
<proteinExistence type="predicted"/>
<dbReference type="InterPro" id="IPR003661">
    <property type="entry name" value="HisK_dim/P_dom"/>
</dbReference>
<gene>
    <name evidence="9" type="ORF">GR167_12875</name>
</gene>
<evidence type="ECO:0000256" key="1">
    <source>
        <dbReference type="ARBA" id="ARBA00000085"/>
    </source>
</evidence>
<evidence type="ECO:0000313" key="9">
    <source>
        <dbReference type="EMBL" id="MYM56203.1"/>
    </source>
</evidence>
<dbReference type="SUPFAM" id="SSF47384">
    <property type="entry name" value="Homodimeric domain of signal transducing histidine kinase"/>
    <property type="match status" value="1"/>
</dbReference>
<evidence type="ECO:0000256" key="4">
    <source>
        <dbReference type="ARBA" id="ARBA00023012"/>
    </source>
</evidence>
<accession>A0A6L8LKR8</accession>
<dbReference type="SUPFAM" id="SSF52172">
    <property type="entry name" value="CheY-like"/>
    <property type="match status" value="1"/>
</dbReference>
<dbReference type="InterPro" id="IPR004358">
    <property type="entry name" value="Sig_transdc_His_kin-like_C"/>
</dbReference>
<dbReference type="RefSeq" id="WP_160974038.1">
    <property type="nucleotide sequence ID" value="NZ_WWEN01000005.1"/>
</dbReference>
<evidence type="ECO:0000256" key="6">
    <source>
        <dbReference type="SAM" id="Phobius"/>
    </source>
</evidence>
<keyword evidence="10" id="KW-1185">Reference proteome</keyword>
<dbReference type="Gene3D" id="1.10.287.130">
    <property type="match status" value="1"/>
</dbReference>
<dbReference type="InterPro" id="IPR011006">
    <property type="entry name" value="CheY-like_superfamily"/>
</dbReference>
<dbReference type="SUPFAM" id="SSF55874">
    <property type="entry name" value="ATPase domain of HSP90 chaperone/DNA topoisomerase II/histidine kinase"/>
    <property type="match status" value="1"/>
</dbReference>
<evidence type="ECO:0000313" key="10">
    <source>
        <dbReference type="Proteomes" id="UP000479043"/>
    </source>
</evidence>
<comment type="caution">
    <text evidence="9">The sequence shown here is derived from an EMBL/GenBank/DDBJ whole genome shotgun (WGS) entry which is preliminary data.</text>
</comment>
<dbReference type="EC" id="2.7.13.3" evidence="2"/>
<dbReference type="InterPro" id="IPR036097">
    <property type="entry name" value="HisK_dim/P_sf"/>
</dbReference>
<feature type="domain" description="Histidine kinase" evidence="7">
    <location>
        <begin position="235"/>
        <end position="458"/>
    </location>
</feature>
<keyword evidence="4" id="KW-0902">Two-component regulatory system</keyword>
<dbReference type="InterPro" id="IPR036890">
    <property type="entry name" value="HATPase_C_sf"/>
</dbReference>
<sequence>MRIADKAGGVKKLLILLVVVYLAALPFLFAVKRERPQLSFNHLEMYDDINALMQVEFRFRKLLDAVNEYRLSQTESAREDILFHQEILEIRTQDGPAKEWDTKDLPQGGSLTVVESLPQMVELIGDDVKHYLANGDPELGRGVADKIQAYLFEFNSELIFLSEYSNQAARRQEMNLVGNVQRDFNLLFAINVIMIAALSLFAYVLTAKERKLAERTKEVIASEEKSAAKTKYLASMSHEIRTPMQGIIGVTQILASSDLKPDQKKNVGLIATSASTLLAIINDILDIAKIEAGRMELAPSPIDFRQTVEETIQLCSSIAKERDVDLTFSFSPNLPDSIHADGTRLKQVLLNLCSNAIKFSAEQMSGKKGAVKVTFAAHEPGRAYFEVSDNGIGMSKDVVDRLFSPYTQASADTSARFGGTGLGLTISKQIVELMTGRIHVQSEPGVGSTFSVDIPIKEIATHQHKTDLKHQAVIGYFADEKEAGNLSGHIKVANGVYQAAQSYEEVIDLLHTFDLPPVVLMQQPVSQDLLDNMIRITDVHPQVHFILLAGENALGLALPDNCTVLDTKPLLPSTLLEALQNSGRAEARGVPGDAPAEEAAKPAATRNRILLAEDNQINQMVLRTQLNRMGYDVDIVGDGEQGLLKWNSADYDLILSDCNMPVMSGIEFARKVRETETEEGRAETPIIALTADAFEEQKIECLEAGMNDFLIKPTSIEELGDKLEFWLRKVRPQVNNLRLMN</sequence>
<dbReference type="SMART" id="SM00388">
    <property type="entry name" value="HisKA"/>
    <property type="match status" value="1"/>
</dbReference>
<keyword evidence="6" id="KW-0812">Transmembrane</keyword>
<keyword evidence="6" id="KW-1133">Transmembrane helix</keyword>
<dbReference type="Pfam" id="PF00072">
    <property type="entry name" value="Response_reg"/>
    <property type="match status" value="1"/>
</dbReference>
<evidence type="ECO:0000259" key="7">
    <source>
        <dbReference type="PROSITE" id="PS50109"/>
    </source>
</evidence>
<dbReference type="InterPro" id="IPR005467">
    <property type="entry name" value="His_kinase_dom"/>
</dbReference>
<feature type="transmembrane region" description="Helical" evidence="6">
    <location>
        <begin position="184"/>
        <end position="205"/>
    </location>
</feature>
<feature type="domain" description="Response regulatory" evidence="8">
    <location>
        <begin position="608"/>
        <end position="727"/>
    </location>
</feature>
<dbReference type="EMBL" id="WWEN01000005">
    <property type="protein sequence ID" value="MYM56203.1"/>
    <property type="molecule type" value="Genomic_DNA"/>
</dbReference>
<feature type="modified residue" description="4-aspartylphosphate" evidence="5">
    <location>
        <position position="657"/>
    </location>
</feature>
<evidence type="ECO:0000256" key="2">
    <source>
        <dbReference type="ARBA" id="ARBA00012438"/>
    </source>
</evidence>
<dbReference type="FunFam" id="3.30.565.10:FF:000010">
    <property type="entry name" value="Sensor histidine kinase RcsC"/>
    <property type="match status" value="1"/>
</dbReference>
<dbReference type="PANTHER" id="PTHR45339">
    <property type="entry name" value="HYBRID SIGNAL TRANSDUCTION HISTIDINE KINASE J"/>
    <property type="match status" value="1"/>
</dbReference>
<dbReference type="Pfam" id="PF02518">
    <property type="entry name" value="HATPase_c"/>
    <property type="match status" value="1"/>
</dbReference>
<dbReference type="AlphaFoldDB" id="A0A6L8LKR8"/>
<evidence type="ECO:0000259" key="8">
    <source>
        <dbReference type="PROSITE" id="PS50110"/>
    </source>
</evidence>
<keyword evidence="6" id="KW-0472">Membrane</keyword>
<dbReference type="Gene3D" id="3.30.565.10">
    <property type="entry name" value="Histidine kinase-like ATPase, C-terminal domain"/>
    <property type="match status" value="1"/>
</dbReference>
<protein>
    <recommendedName>
        <fullName evidence="2">histidine kinase</fullName>
        <ecNumber evidence="2">2.7.13.3</ecNumber>
    </recommendedName>
</protein>
<dbReference type="InterPro" id="IPR003594">
    <property type="entry name" value="HATPase_dom"/>
</dbReference>
<keyword evidence="3 5" id="KW-0597">Phosphoprotein</keyword>
<evidence type="ECO:0000256" key="3">
    <source>
        <dbReference type="ARBA" id="ARBA00022553"/>
    </source>
</evidence>
<dbReference type="Proteomes" id="UP000479043">
    <property type="component" value="Unassembled WGS sequence"/>
</dbReference>
<dbReference type="CDD" id="cd16922">
    <property type="entry name" value="HATPase_EvgS-ArcB-TorS-like"/>
    <property type="match status" value="1"/>
</dbReference>
<evidence type="ECO:0000256" key="5">
    <source>
        <dbReference type="PROSITE-ProRule" id="PRU00169"/>
    </source>
</evidence>
<dbReference type="SMART" id="SM00387">
    <property type="entry name" value="HATPase_c"/>
    <property type="match status" value="1"/>
</dbReference>
<dbReference type="CDD" id="cd17546">
    <property type="entry name" value="REC_hyHK_CKI1_RcsC-like"/>
    <property type="match status" value="1"/>
</dbReference>
<dbReference type="CDD" id="cd00082">
    <property type="entry name" value="HisKA"/>
    <property type="match status" value="1"/>
</dbReference>
<dbReference type="PRINTS" id="PR00344">
    <property type="entry name" value="BCTRLSENSOR"/>
</dbReference>
<dbReference type="PROSITE" id="PS50110">
    <property type="entry name" value="RESPONSE_REGULATORY"/>
    <property type="match status" value="1"/>
</dbReference>
<dbReference type="SMART" id="SM00448">
    <property type="entry name" value="REC"/>
    <property type="match status" value="1"/>
</dbReference>
<dbReference type="InterPro" id="IPR001789">
    <property type="entry name" value="Sig_transdc_resp-reg_receiver"/>
</dbReference>
<dbReference type="PANTHER" id="PTHR45339:SF1">
    <property type="entry name" value="HYBRID SIGNAL TRANSDUCTION HISTIDINE KINASE J"/>
    <property type="match status" value="1"/>
</dbReference>
<comment type="catalytic activity">
    <reaction evidence="1">
        <text>ATP + protein L-histidine = ADP + protein N-phospho-L-histidine.</text>
        <dbReference type="EC" id="2.7.13.3"/>
    </reaction>
</comment>
<dbReference type="Gene3D" id="3.40.50.2300">
    <property type="match status" value="1"/>
</dbReference>
<organism evidence="9 10">
    <name type="scientific">Thalassovita mangrovi</name>
    <dbReference type="NCBI Taxonomy" id="2692236"/>
    <lineage>
        <taxon>Bacteria</taxon>
        <taxon>Pseudomonadati</taxon>
        <taxon>Pseudomonadota</taxon>
        <taxon>Alphaproteobacteria</taxon>
        <taxon>Rhodobacterales</taxon>
        <taxon>Roseobacteraceae</taxon>
        <taxon>Thalassovita</taxon>
    </lineage>
</organism>
<dbReference type="GO" id="GO:0000155">
    <property type="term" value="F:phosphorelay sensor kinase activity"/>
    <property type="evidence" value="ECO:0007669"/>
    <property type="project" value="InterPro"/>
</dbReference>
<dbReference type="PROSITE" id="PS50109">
    <property type="entry name" value="HIS_KIN"/>
    <property type="match status" value="1"/>
</dbReference>
<dbReference type="Pfam" id="PF00512">
    <property type="entry name" value="HisKA"/>
    <property type="match status" value="1"/>
</dbReference>
<feature type="transmembrane region" description="Helical" evidence="6">
    <location>
        <begin position="12"/>
        <end position="31"/>
    </location>
</feature>